<comment type="caution">
    <text evidence="2">The sequence shown here is derived from an EMBL/GenBank/DDBJ whole genome shotgun (WGS) entry which is preliminary data.</text>
</comment>
<gene>
    <name evidence="2" type="ORF">J1N35_011694</name>
</gene>
<evidence type="ECO:0000256" key="1">
    <source>
        <dbReference type="SAM" id="MobiDB-lite"/>
    </source>
</evidence>
<dbReference type="OrthoDB" id="10472983at2759"/>
<accession>A0A9D4ADU2</accession>
<reference evidence="2 3" key="1">
    <citation type="journal article" date="2021" name="Plant Biotechnol. J.">
        <title>Multi-omics assisted identification of the key and species-specific regulatory components of drought-tolerant mechanisms in Gossypium stocksii.</title>
        <authorList>
            <person name="Yu D."/>
            <person name="Ke L."/>
            <person name="Zhang D."/>
            <person name="Wu Y."/>
            <person name="Sun Y."/>
            <person name="Mei J."/>
            <person name="Sun J."/>
            <person name="Sun Y."/>
        </authorList>
    </citation>
    <scope>NUCLEOTIDE SEQUENCE [LARGE SCALE GENOMIC DNA]</scope>
    <source>
        <strain evidence="3">cv. E1</strain>
        <tissue evidence="2">Leaf</tissue>
    </source>
</reference>
<dbReference type="AlphaFoldDB" id="A0A9D4ADU2"/>
<protein>
    <submittedName>
        <fullName evidence="2">Uncharacterized protein</fullName>
    </submittedName>
</protein>
<dbReference type="EMBL" id="JAIQCV010000004">
    <property type="protein sequence ID" value="KAH1107926.1"/>
    <property type="molecule type" value="Genomic_DNA"/>
</dbReference>
<proteinExistence type="predicted"/>
<organism evidence="2 3">
    <name type="scientific">Gossypium stocksii</name>
    <dbReference type="NCBI Taxonomy" id="47602"/>
    <lineage>
        <taxon>Eukaryota</taxon>
        <taxon>Viridiplantae</taxon>
        <taxon>Streptophyta</taxon>
        <taxon>Embryophyta</taxon>
        <taxon>Tracheophyta</taxon>
        <taxon>Spermatophyta</taxon>
        <taxon>Magnoliopsida</taxon>
        <taxon>eudicotyledons</taxon>
        <taxon>Gunneridae</taxon>
        <taxon>Pentapetalae</taxon>
        <taxon>rosids</taxon>
        <taxon>malvids</taxon>
        <taxon>Malvales</taxon>
        <taxon>Malvaceae</taxon>
        <taxon>Malvoideae</taxon>
        <taxon>Gossypium</taxon>
    </lineage>
</organism>
<dbReference type="Proteomes" id="UP000828251">
    <property type="component" value="Unassembled WGS sequence"/>
</dbReference>
<sequence>MGSVTANSVVGHEETQYDPKRAKDEKRHSEADLLERRPIVNGVGGVHQDILVGYGEGMVYVRHRMPRYLKQYDYSTPELG</sequence>
<evidence type="ECO:0000313" key="2">
    <source>
        <dbReference type="EMBL" id="KAH1107926.1"/>
    </source>
</evidence>
<keyword evidence="3" id="KW-1185">Reference proteome</keyword>
<evidence type="ECO:0000313" key="3">
    <source>
        <dbReference type="Proteomes" id="UP000828251"/>
    </source>
</evidence>
<feature type="region of interest" description="Disordered" evidence="1">
    <location>
        <begin position="1"/>
        <end position="31"/>
    </location>
</feature>
<name>A0A9D4ADU2_9ROSI</name>
<feature type="compositionally biased region" description="Basic and acidic residues" evidence="1">
    <location>
        <begin position="11"/>
        <end position="31"/>
    </location>
</feature>